<keyword evidence="4" id="KW-1185">Reference proteome</keyword>
<reference evidence="3 4" key="1">
    <citation type="submission" date="2014-06" db="EMBL/GenBank/DDBJ databases">
        <authorList>
            <consortium name="DOE Joint Genome Institute"/>
            <person name="Kuo A."/>
            <person name="Kohler A."/>
            <person name="Nagy L.G."/>
            <person name="Floudas D."/>
            <person name="Copeland A."/>
            <person name="Barry K.W."/>
            <person name="Cichocki N."/>
            <person name="Veneault-Fourrey C."/>
            <person name="LaButti K."/>
            <person name="Lindquist E.A."/>
            <person name="Lipzen A."/>
            <person name="Lundell T."/>
            <person name="Morin E."/>
            <person name="Murat C."/>
            <person name="Sun H."/>
            <person name="Tunlid A."/>
            <person name="Henrissat B."/>
            <person name="Grigoriev I.V."/>
            <person name="Hibbett D.S."/>
            <person name="Martin F."/>
            <person name="Nordberg H.P."/>
            <person name="Cantor M.N."/>
            <person name="Hua S.X."/>
        </authorList>
    </citation>
    <scope>NUCLEOTIDE SEQUENCE [LARGE SCALE GENOMIC DNA]</scope>
    <source>
        <strain evidence="3 4">ATCC 200175</strain>
    </source>
</reference>
<dbReference type="OrthoDB" id="3350812at2759"/>
<proteinExistence type="predicted"/>
<sequence length="289" mass="31659">MSTSELTLLARAQVVKYCRLAPAAIWLFDYFLTLEDEVRLMWGSARLSVVHVLFAVIRYLPVAVLVCAAYAMIVVLTMIAEALLLLRTLALWHNNRWVKAVLITLYLLFVTISVVFLSLLLSLNLNSICSTSAEASGSYLAAQSAANSIAKFSAVLTSTAAFFELVVLLLTIYQGLSARMAGASTRGRLMNALRQGNLIYASALFVTCIATNVFFLVPISEGFGGLLDVFQGTLHGVLATRILFDLREAGKTGLTEVFSASNMRFASIPMYSIREQSHHAVEGDWEVDE</sequence>
<accession>A0A0C9TS71</accession>
<gene>
    <name evidence="3" type="ORF">PAXINDRAFT_13938</name>
</gene>
<evidence type="ECO:0000256" key="1">
    <source>
        <dbReference type="SAM" id="Phobius"/>
    </source>
</evidence>
<feature type="transmembrane region" description="Helical" evidence="1">
    <location>
        <begin position="197"/>
        <end position="217"/>
    </location>
</feature>
<dbReference type="Proteomes" id="UP000053647">
    <property type="component" value="Unassembled WGS sequence"/>
</dbReference>
<dbReference type="Pfam" id="PF20151">
    <property type="entry name" value="DUF6533"/>
    <property type="match status" value="1"/>
</dbReference>
<evidence type="ECO:0000313" key="3">
    <source>
        <dbReference type="EMBL" id="KIJ13188.1"/>
    </source>
</evidence>
<feature type="domain" description="DUF6533" evidence="2">
    <location>
        <begin position="17"/>
        <end position="62"/>
    </location>
</feature>
<dbReference type="EMBL" id="KN819354">
    <property type="protein sequence ID" value="KIJ13188.1"/>
    <property type="molecule type" value="Genomic_DNA"/>
</dbReference>
<feature type="transmembrane region" description="Helical" evidence="1">
    <location>
        <begin position="154"/>
        <end position="176"/>
    </location>
</feature>
<dbReference type="AlphaFoldDB" id="A0A0C9TS71"/>
<keyword evidence="1" id="KW-1133">Transmembrane helix</keyword>
<protein>
    <recommendedName>
        <fullName evidence="2">DUF6533 domain-containing protein</fullName>
    </recommendedName>
</protein>
<reference evidence="4" key="2">
    <citation type="submission" date="2015-01" db="EMBL/GenBank/DDBJ databases">
        <title>Evolutionary Origins and Diversification of the Mycorrhizal Mutualists.</title>
        <authorList>
            <consortium name="DOE Joint Genome Institute"/>
            <consortium name="Mycorrhizal Genomics Consortium"/>
            <person name="Kohler A."/>
            <person name="Kuo A."/>
            <person name="Nagy L.G."/>
            <person name="Floudas D."/>
            <person name="Copeland A."/>
            <person name="Barry K.W."/>
            <person name="Cichocki N."/>
            <person name="Veneault-Fourrey C."/>
            <person name="LaButti K."/>
            <person name="Lindquist E.A."/>
            <person name="Lipzen A."/>
            <person name="Lundell T."/>
            <person name="Morin E."/>
            <person name="Murat C."/>
            <person name="Riley R."/>
            <person name="Ohm R."/>
            <person name="Sun H."/>
            <person name="Tunlid A."/>
            <person name="Henrissat B."/>
            <person name="Grigoriev I.V."/>
            <person name="Hibbett D.S."/>
            <person name="Martin F."/>
        </authorList>
    </citation>
    <scope>NUCLEOTIDE SEQUENCE [LARGE SCALE GENOMIC DNA]</scope>
    <source>
        <strain evidence="4">ATCC 200175</strain>
    </source>
</reference>
<organism evidence="3 4">
    <name type="scientific">Paxillus involutus ATCC 200175</name>
    <dbReference type="NCBI Taxonomy" id="664439"/>
    <lineage>
        <taxon>Eukaryota</taxon>
        <taxon>Fungi</taxon>
        <taxon>Dikarya</taxon>
        <taxon>Basidiomycota</taxon>
        <taxon>Agaricomycotina</taxon>
        <taxon>Agaricomycetes</taxon>
        <taxon>Agaricomycetidae</taxon>
        <taxon>Boletales</taxon>
        <taxon>Paxilineae</taxon>
        <taxon>Paxillaceae</taxon>
        <taxon>Paxillus</taxon>
    </lineage>
</organism>
<feature type="transmembrane region" description="Helical" evidence="1">
    <location>
        <begin position="98"/>
        <end position="121"/>
    </location>
</feature>
<feature type="transmembrane region" description="Helical" evidence="1">
    <location>
        <begin position="63"/>
        <end position="86"/>
    </location>
</feature>
<keyword evidence="1" id="KW-0812">Transmembrane</keyword>
<dbReference type="InterPro" id="IPR045340">
    <property type="entry name" value="DUF6533"/>
</dbReference>
<name>A0A0C9TS71_PAXIN</name>
<evidence type="ECO:0000313" key="4">
    <source>
        <dbReference type="Proteomes" id="UP000053647"/>
    </source>
</evidence>
<evidence type="ECO:0000259" key="2">
    <source>
        <dbReference type="Pfam" id="PF20151"/>
    </source>
</evidence>
<keyword evidence="1" id="KW-0472">Membrane</keyword>
<dbReference type="HOGENOM" id="CLU_035509_11_1_1"/>